<keyword evidence="1" id="KW-0880">Kelch repeat</keyword>
<dbReference type="KEGG" id="slau:SLA_6180"/>
<dbReference type="Gene3D" id="2.130.10.80">
    <property type="entry name" value="Galactose oxidase/kelch, beta-propeller"/>
    <property type="match status" value="1"/>
</dbReference>
<evidence type="ECO:0000256" key="2">
    <source>
        <dbReference type="ARBA" id="ARBA00022737"/>
    </source>
</evidence>
<reference evidence="3 4" key="1">
    <citation type="journal article" date="2016" name="Genome Announc.">
        <title>Complete Genome Sequence of Thiostrepton-Producing Streptomyces laurentii ATCC 31255.</title>
        <authorList>
            <person name="Doi K."/>
            <person name="Fujino Y."/>
            <person name="Nagayoshi Y."/>
            <person name="Ohshima T."/>
            <person name="Ogata S."/>
        </authorList>
    </citation>
    <scope>NUCLEOTIDE SEQUENCE [LARGE SCALE GENOMIC DNA]</scope>
    <source>
        <strain evidence="3 4">ATCC 31255</strain>
    </source>
</reference>
<evidence type="ECO:0000256" key="1">
    <source>
        <dbReference type="ARBA" id="ARBA00022441"/>
    </source>
</evidence>
<sequence>MGTWHALTHQPTFAASTMLLLTDGTVMCQAQNTVHWWRLTPDATGSYTNGTWSALADMHNSRLYYASAVLSDGRVIVAGGEYSDAGSDTDRVEIYSPLANTWTSIGNPGWGHVGDAPACLLTDGRLLMGYLNDSRTAVYDPVTNAWTATGNKASASSEETWTLLPDGSVLTAECSNHPAAERYVPASGTWVSAGSTPVDLVQSSSIEIGPALLRPDGHVFAVGATGHTAVYTPPGNSTGTGSWAAGPDFPKDASGRLLKAKDAPGCLLPNGRVLCTAGPAGDASGDYPTQAMFFEYDGTSLIRVADPPNANTSIYTGRMLLLPTGEVLYAAGTQAVYVYQPDPGPQAAWRPTVTQIPADVIPGSDYRLTGTQLNGLSQAVSYGDDAQMATNYPLVRLRSPSTGTVTYCRTYGHSTMGVATGAASVSTNFSVPASLPLGDYRLSVVANGIASDEVAVVVDKGVGQATYIVVEHQFGGNSFIWAYVDGKWYARTTTPEELAGMAQQVFAATTVTAWWSNLTLNGTRAWKSY</sequence>
<organism evidence="3 4">
    <name type="scientific">Streptomyces laurentii</name>
    <dbReference type="NCBI Taxonomy" id="39478"/>
    <lineage>
        <taxon>Bacteria</taxon>
        <taxon>Bacillati</taxon>
        <taxon>Actinomycetota</taxon>
        <taxon>Actinomycetes</taxon>
        <taxon>Kitasatosporales</taxon>
        <taxon>Streptomycetaceae</taxon>
        <taxon>Streptomyces</taxon>
    </lineage>
</organism>
<dbReference type="EMBL" id="AP017424">
    <property type="protein sequence ID" value="BAU87049.1"/>
    <property type="molecule type" value="Genomic_DNA"/>
</dbReference>
<dbReference type="PANTHER" id="PTHR46344">
    <property type="entry name" value="OS02G0202900 PROTEIN"/>
    <property type="match status" value="1"/>
</dbReference>
<dbReference type="PANTHER" id="PTHR46344:SF27">
    <property type="entry name" value="KELCH REPEAT SUPERFAMILY PROTEIN"/>
    <property type="match status" value="1"/>
</dbReference>
<evidence type="ECO:0000313" key="3">
    <source>
        <dbReference type="EMBL" id="BAU87049.1"/>
    </source>
</evidence>
<protein>
    <submittedName>
        <fullName evidence="3">WD40 repeat domain protein</fullName>
    </submittedName>
</protein>
<dbReference type="AlphaFoldDB" id="A0A160P5K4"/>
<dbReference type="InterPro" id="IPR011043">
    <property type="entry name" value="Gal_Oxase/kelch_b-propeller"/>
</dbReference>
<dbReference type="InterPro" id="IPR037293">
    <property type="entry name" value="Gal_Oxidase_central_sf"/>
</dbReference>
<keyword evidence="2" id="KW-0677">Repeat</keyword>
<dbReference type="InterPro" id="IPR006652">
    <property type="entry name" value="Kelch_1"/>
</dbReference>
<name>A0A160P5K4_STRLU</name>
<gene>
    <name evidence="3" type="ORF">SLA_6180</name>
</gene>
<dbReference type="Proteomes" id="UP000217676">
    <property type="component" value="Chromosome"/>
</dbReference>
<keyword evidence="4" id="KW-1185">Reference proteome</keyword>
<evidence type="ECO:0000313" key="4">
    <source>
        <dbReference type="Proteomes" id="UP000217676"/>
    </source>
</evidence>
<proteinExistence type="predicted"/>
<dbReference type="SUPFAM" id="SSF50965">
    <property type="entry name" value="Galactose oxidase, central domain"/>
    <property type="match status" value="1"/>
</dbReference>
<accession>A0A160P5K4</accession>
<dbReference type="Pfam" id="PF01344">
    <property type="entry name" value="Kelch_1"/>
    <property type="match status" value="1"/>
</dbReference>